<dbReference type="PANTHER" id="PTHR44305:SF24">
    <property type="entry name" value="TYROSINE-PROTEIN KINASE C03B1.5-RELATED"/>
    <property type="match status" value="1"/>
</dbReference>
<name>A0AAF0DB50_9EURO</name>
<gene>
    <name evidence="3" type="ORF">PRK78_000417</name>
</gene>
<feature type="compositionally biased region" description="Polar residues" evidence="1">
    <location>
        <begin position="426"/>
        <end position="435"/>
    </location>
</feature>
<feature type="region of interest" description="Disordered" evidence="1">
    <location>
        <begin position="319"/>
        <end position="342"/>
    </location>
</feature>
<sequence>MPEITSPWWPDERVDATVSRDYILRTLHPTFHPRLNYYLSFGEKLTDDTYLDWILARARKLYLILLELSVPDRIFYLIDYGYDDADLPITSENTASLRLSPVVKDVLSDFRFAGVQRRFLVRTIHQGKHVKYREEESIPVEAQNEEKLPISFPDSVRVDKVVHAGTACQGLLRLKVTLGEAPYYLDEEDVLREVKALRPCAHEHVFSVFGSYSVGRTVNVLLSGAPECTLKSFLNDRSSSFKRLPKDQQQLVLLNWPHCLASGLAWLHGRGQHHGAIRPSNILIDSENRIFLGAFDLFDPLIPHRQPNDIESYQYAAPEQKSNTLPSLPSPYSPSRPTTAKRDATQTHNLAAYLPLSPTAGFFARSPPSLPKRRSRVSLQRSVSSSSGTSSSHSSITRRNIPSFTSQSTMSMSPSSHVYSAIPKSAPTSAASNHLNSSNNDNNNTRKDGGKGGGNKVRAVPSNRRYDLASDVFCLAAISVDILTCFCKKKQSAFVNHRSAKNRTPGYGGNIPDASFHLARNAEQIFSWMDILKREASKHKNPYYRGVAPLLAVARDMFSRNPETRPSAVQVVARYAQAICSVANDFEPHCRFDPEALLAHRDNGDNHDSNSFDNRHNSCSSLSSGAISSFPLTPDPVTESHQERIPLTTLHSDLSRAPSSCYSFGNENEPVIRPVLQDQNQQRNLKPKPFKPLTLDLDIIDDEEIGLGIDLDAGVAKPGTYAPSIPPRAETPPPSPPPKPTLSPWSSLSNLSNPNLPTLPDAKPQNKPLPKHHLIPAPLSIFPPSPAPAPKFSPPPIPDFPSPPISTPARHPLRRSVAPNRSGIRRTRRELQKFPQPPMSSPWKESDIEQLQSSSTPLNSQDAFTHSENRRAYTNFSRQYRL</sequence>
<dbReference type="GO" id="GO:0004672">
    <property type="term" value="F:protein kinase activity"/>
    <property type="evidence" value="ECO:0007669"/>
    <property type="project" value="InterPro"/>
</dbReference>
<reference evidence="3" key="1">
    <citation type="submission" date="2023-03" db="EMBL/GenBank/DDBJ databases">
        <title>Emydomyces testavorans Genome Sequence.</title>
        <authorList>
            <person name="Hoyer L."/>
        </authorList>
    </citation>
    <scope>NUCLEOTIDE SEQUENCE</scope>
    <source>
        <strain evidence="3">16-2883</strain>
    </source>
</reference>
<dbReference type="InterPro" id="IPR053083">
    <property type="entry name" value="TF_kinase-domain_protein"/>
</dbReference>
<dbReference type="SUPFAM" id="SSF56112">
    <property type="entry name" value="Protein kinase-like (PK-like)"/>
    <property type="match status" value="1"/>
</dbReference>
<dbReference type="PANTHER" id="PTHR44305">
    <property type="entry name" value="SI:DKEY-192D15.2-RELATED"/>
    <property type="match status" value="1"/>
</dbReference>
<dbReference type="Gene3D" id="1.10.510.10">
    <property type="entry name" value="Transferase(Phosphotransferase) domain 1"/>
    <property type="match status" value="1"/>
</dbReference>
<dbReference type="InterPro" id="IPR000719">
    <property type="entry name" value="Prot_kinase_dom"/>
</dbReference>
<dbReference type="InterPro" id="IPR011009">
    <property type="entry name" value="Kinase-like_dom_sf"/>
</dbReference>
<dbReference type="Proteomes" id="UP001219355">
    <property type="component" value="Chromosome 1"/>
</dbReference>
<protein>
    <recommendedName>
        <fullName evidence="2">Protein kinase domain-containing protein</fullName>
    </recommendedName>
</protein>
<feature type="compositionally biased region" description="Polar residues" evidence="1">
    <location>
        <begin position="872"/>
        <end position="882"/>
    </location>
</feature>
<feature type="region of interest" description="Disordered" evidence="1">
    <location>
        <begin position="364"/>
        <end position="459"/>
    </location>
</feature>
<dbReference type="Pfam" id="PF07714">
    <property type="entry name" value="PK_Tyr_Ser-Thr"/>
    <property type="match status" value="1"/>
</dbReference>
<organism evidence="3 4">
    <name type="scientific">Emydomyces testavorans</name>
    <dbReference type="NCBI Taxonomy" id="2070801"/>
    <lineage>
        <taxon>Eukaryota</taxon>
        <taxon>Fungi</taxon>
        <taxon>Dikarya</taxon>
        <taxon>Ascomycota</taxon>
        <taxon>Pezizomycotina</taxon>
        <taxon>Eurotiomycetes</taxon>
        <taxon>Eurotiomycetidae</taxon>
        <taxon>Onygenales</taxon>
        <taxon>Nannizziopsiaceae</taxon>
        <taxon>Emydomyces</taxon>
    </lineage>
</organism>
<dbReference type="GO" id="GO:0005524">
    <property type="term" value="F:ATP binding"/>
    <property type="evidence" value="ECO:0007669"/>
    <property type="project" value="InterPro"/>
</dbReference>
<feature type="domain" description="Protein kinase" evidence="2">
    <location>
        <begin position="118"/>
        <end position="579"/>
    </location>
</feature>
<dbReference type="EMBL" id="CP120627">
    <property type="protein sequence ID" value="WEW54990.1"/>
    <property type="molecule type" value="Genomic_DNA"/>
</dbReference>
<feature type="compositionally biased region" description="Polar residues" evidence="1">
    <location>
        <begin position="849"/>
        <end position="864"/>
    </location>
</feature>
<dbReference type="AlphaFoldDB" id="A0AAF0DB50"/>
<proteinExistence type="predicted"/>
<keyword evidence="4" id="KW-1185">Reference proteome</keyword>
<feature type="compositionally biased region" description="Pro residues" evidence="1">
    <location>
        <begin position="781"/>
        <end position="806"/>
    </location>
</feature>
<accession>A0AAF0DB50</accession>
<dbReference type="SMART" id="SM00220">
    <property type="entry name" value="S_TKc"/>
    <property type="match status" value="1"/>
</dbReference>
<evidence type="ECO:0000313" key="3">
    <source>
        <dbReference type="EMBL" id="WEW54990.1"/>
    </source>
</evidence>
<feature type="compositionally biased region" description="Low complexity" evidence="1">
    <location>
        <begin position="377"/>
        <end position="416"/>
    </location>
</feature>
<evidence type="ECO:0000313" key="4">
    <source>
        <dbReference type="Proteomes" id="UP001219355"/>
    </source>
</evidence>
<dbReference type="InterPro" id="IPR001245">
    <property type="entry name" value="Ser-Thr/Tyr_kinase_cat_dom"/>
</dbReference>
<dbReference type="PROSITE" id="PS50011">
    <property type="entry name" value="PROTEIN_KINASE_DOM"/>
    <property type="match status" value="1"/>
</dbReference>
<evidence type="ECO:0000256" key="1">
    <source>
        <dbReference type="SAM" id="MobiDB-lite"/>
    </source>
</evidence>
<feature type="region of interest" description="Disordered" evidence="1">
    <location>
        <begin position="718"/>
        <end position="882"/>
    </location>
</feature>
<evidence type="ECO:0000259" key="2">
    <source>
        <dbReference type="PROSITE" id="PS50011"/>
    </source>
</evidence>
<feature type="compositionally biased region" description="Low complexity" evidence="1">
    <location>
        <begin position="742"/>
        <end position="760"/>
    </location>
</feature>
<feature type="compositionally biased region" description="Pro residues" evidence="1">
    <location>
        <begin position="724"/>
        <end position="741"/>
    </location>
</feature>